<evidence type="ECO:0000256" key="2">
    <source>
        <dbReference type="ARBA" id="ARBA00004811"/>
    </source>
</evidence>
<feature type="binding site" evidence="9">
    <location>
        <position position="22"/>
    </location>
    <ligand>
        <name>3-phosphoshikimate</name>
        <dbReference type="ChEBI" id="CHEBI:145989"/>
    </ligand>
</feature>
<name>A0A829YNC0_9GAMM</name>
<dbReference type="UniPathway" id="UPA00053">
    <property type="reaction ID" value="UER00089"/>
</dbReference>
<evidence type="ECO:0000256" key="9">
    <source>
        <dbReference type="HAMAP-Rule" id="MF_00210"/>
    </source>
</evidence>
<dbReference type="PROSITE" id="PS00885">
    <property type="entry name" value="EPSP_SYNTHASE_2"/>
    <property type="match status" value="1"/>
</dbReference>
<feature type="binding site" evidence="9">
    <location>
        <position position="348"/>
    </location>
    <ligand>
        <name>phosphoenolpyruvate</name>
        <dbReference type="ChEBI" id="CHEBI:58702"/>
    </ligand>
</feature>
<evidence type="ECO:0000256" key="1">
    <source>
        <dbReference type="ARBA" id="ARBA00002174"/>
    </source>
</evidence>
<dbReference type="PROSITE" id="PS00104">
    <property type="entry name" value="EPSP_SYNTHASE_1"/>
    <property type="match status" value="1"/>
</dbReference>
<evidence type="ECO:0000256" key="4">
    <source>
        <dbReference type="ARBA" id="ARBA00022490"/>
    </source>
</evidence>
<dbReference type="InterPro" id="IPR023193">
    <property type="entry name" value="EPSP_synthase_CS"/>
</dbReference>
<dbReference type="InterPro" id="IPR036968">
    <property type="entry name" value="Enolpyruvate_Tfrase_sf"/>
</dbReference>
<dbReference type="InterPro" id="IPR006264">
    <property type="entry name" value="EPSP_synthase"/>
</dbReference>
<feature type="binding site" evidence="9">
    <location>
        <position position="95"/>
    </location>
    <ligand>
        <name>phosphoenolpyruvate</name>
        <dbReference type="ChEBI" id="CHEBI:58702"/>
    </ligand>
</feature>
<feature type="domain" description="Enolpyruvate transferase" evidence="10">
    <location>
        <begin position="11"/>
        <end position="433"/>
    </location>
</feature>
<comment type="similarity">
    <text evidence="3 9">Belongs to the EPSP synthase family.</text>
</comment>
<comment type="subunit">
    <text evidence="9">Monomer.</text>
</comment>
<feature type="binding site" evidence="9">
    <location>
        <position position="167"/>
    </location>
    <ligand>
        <name>3-phosphoshikimate</name>
        <dbReference type="ChEBI" id="CHEBI:145989"/>
    </ligand>
</feature>
<dbReference type="PIRSF" id="PIRSF000505">
    <property type="entry name" value="EPSPS"/>
    <property type="match status" value="1"/>
</dbReference>
<keyword evidence="4 9" id="KW-0963">Cytoplasm</keyword>
<comment type="function">
    <text evidence="1 9">Catalyzes the transfer of the enolpyruvyl moiety of phosphoenolpyruvate (PEP) to the 5-hydroxyl of shikimate-3-phosphate (S3P) to produce enolpyruvyl shikimate-3-phosphate and inorganic phosphate.</text>
</comment>
<organism evidence="11 12">
    <name type="scientific">Steroidobacter agaridevorans</name>
    <dbReference type="NCBI Taxonomy" id="2695856"/>
    <lineage>
        <taxon>Bacteria</taxon>
        <taxon>Pseudomonadati</taxon>
        <taxon>Pseudomonadota</taxon>
        <taxon>Gammaproteobacteria</taxon>
        <taxon>Steroidobacterales</taxon>
        <taxon>Steroidobacteraceae</taxon>
        <taxon>Steroidobacter</taxon>
    </lineage>
</organism>
<evidence type="ECO:0000256" key="5">
    <source>
        <dbReference type="ARBA" id="ARBA00022605"/>
    </source>
</evidence>
<comment type="catalytic activity">
    <reaction evidence="8">
        <text>3-phosphoshikimate + phosphoenolpyruvate = 5-O-(1-carboxyvinyl)-3-phosphoshikimate + phosphate</text>
        <dbReference type="Rhea" id="RHEA:21256"/>
        <dbReference type="ChEBI" id="CHEBI:43474"/>
        <dbReference type="ChEBI" id="CHEBI:57701"/>
        <dbReference type="ChEBI" id="CHEBI:58702"/>
        <dbReference type="ChEBI" id="CHEBI:145989"/>
        <dbReference type="EC" id="2.5.1.19"/>
    </reaction>
    <physiologicalReaction direction="left-to-right" evidence="8">
        <dbReference type="Rhea" id="RHEA:21257"/>
    </physiologicalReaction>
</comment>
<comment type="caution">
    <text evidence="11">The sequence shown here is derived from an EMBL/GenBank/DDBJ whole genome shotgun (WGS) entry which is preliminary data.</text>
</comment>
<dbReference type="Pfam" id="PF00275">
    <property type="entry name" value="EPSP_synthase"/>
    <property type="match status" value="1"/>
</dbReference>
<feature type="binding site" evidence="9">
    <location>
        <position position="27"/>
    </location>
    <ligand>
        <name>3-phosphoshikimate</name>
        <dbReference type="ChEBI" id="CHEBI:145989"/>
    </ligand>
</feature>
<comment type="caution">
    <text evidence="9">Lacks conserved residue(s) required for the propagation of feature annotation.</text>
</comment>
<dbReference type="InterPro" id="IPR001986">
    <property type="entry name" value="Enolpyruvate_Tfrase_dom"/>
</dbReference>
<dbReference type="GO" id="GO:0003866">
    <property type="term" value="F:3-phosphoshikimate 1-carboxyvinyltransferase activity"/>
    <property type="evidence" value="ECO:0007669"/>
    <property type="project" value="UniProtKB-UniRule"/>
</dbReference>
<dbReference type="FunFam" id="3.65.10.10:FF:000006">
    <property type="entry name" value="3-phosphoshikimate 1-carboxyvinyltransferase"/>
    <property type="match status" value="1"/>
</dbReference>
<dbReference type="FunFam" id="3.65.10.10:FF:000005">
    <property type="entry name" value="3-phosphoshikimate 1-carboxyvinyltransferase"/>
    <property type="match status" value="1"/>
</dbReference>
<feature type="binding site" evidence="9">
    <location>
        <position position="23"/>
    </location>
    <ligand>
        <name>3-phosphoshikimate</name>
        <dbReference type="ChEBI" id="CHEBI:145989"/>
    </ligand>
</feature>
<dbReference type="PANTHER" id="PTHR21090:SF5">
    <property type="entry name" value="PENTAFUNCTIONAL AROM POLYPEPTIDE"/>
    <property type="match status" value="1"/>
</dbReference>
<gene>
    <name evidence="9" type="primary">aroA</name>
    <name evidence="11" type="ORF">GCM10011487_63130</name>
</gene>
<dbReference type="EMBL" id="BLJN01000008">
    <property type="protein sequence ID" value="GFE84313.1"/>
    <property type="molecule type" value="Genomic_DNA"/>
</dbReference>
<feature type="binding site" evidence="9">
    <location>
        <position position="401"/>
    </location>
    <ligand>
        <name>phosphoenolpyruvate</name>
        <dbReference type="ChEBI" id="CHEBI:58702"/>
    </ligand>
</feature>
<proteinExistence type="inferred from homology"/>
<keyword evidence="7 9" id="KW-0057">Aromatic amino acid biosynthesis</keyword>
<dbReference type="InterPro" id="IPR013792">
    <property type="entry name" value="RNA3'P_cycl/enolpyr_Trfase_a/b"/>
</dbReference>
<evidence type="ECO:0000256" key="6">
    <source>
        <dbReference type="ARBA" id="ARBA00022679"/>
    </source>
</evidence>
<comment type="subcellular location">
    <subcellularLocation>
        <location evidence="9">Cytoplasm</location>
    </subcellularLocation>
</comment>
<evidence type="ECO:0000256" key="8">
    <source>
        <dbReference type="ARBA" id="ARBA00044633"/>
    </source>
</evidence>
<feature type="binding site" evidence="9">
    <location>
        <position position="317"/>
    </location>
    <ligand>
        <name>3-phosphoshikimate</name>
        <dbReference type="ChEBI" id="CHEBI:145989"/>
    </ligand>
</feature>
<dbReference type="PANTHER" id="PTHR21090">
    <property type="entry name" value="AROM/DEHYDROQUINATE SYNTHASE"/>
    <property type="match status" value="1"/>
</dbReference>
<keyword evidence="6 9" id="KW-0808">Transferase</keyword>
<feature type="active site" description="Proton acceptor" evidence="9">
    <location>
        <position position="317"/>
    </location>
</feature>
<dbReference type="Proteomes" id="UP000445000">
    <property type="component" value="Unassembled WGS sequence"/>
</dbReference>
<dbReference type="GO" id="GO:0005737">
    <property type="term" value="C:cytoplasm"/>
    <property type="evidence" value="ECO:0007669"/>
    <property type="project" value="UniProtKB-SubCell"/>
</dbReference>
<sequence length="447" mass="46751">MSHYIVEPVPGVSGAIRVPGDKSVSHRSLMLGSIADGVTEVSGFLESEDCLSTMKAMRALGVRIEQIGPQAVRVHGVGMRGLKPANHALDMGNSGTAMRLMTGLLSGQSFDSELIGDSSLMKRPMERAAKPLREMGAQIATLDGKPPVKITGGAKLKGIRYELPVASAQVKSAVLLAGLYANTPTTVIEPAITRDHTERMLLSFGCQVDAAHGEVSLTPPTQLKACTLEVPGDFSSAAFFMVAGSINPKKDAVLTITGVGINPTRTGLLDILALMGADLRVVNHRSAGAEPVADIEVRPAQLKGIHVPEHLVPLAIDEFPVLFVAASCAQGETIVTGAEELRVKESDRIAVMAEGLKAMGVTCEVLPDGIRIQGRPAGRNEKDPEAKVFSGGTVDSHGDHRIAMSFSVASLRAAAAIKILDVANVATSFPDFPGTAGSAGLNVTVHD</sequence>
<dbReference type="Gene3D" id="3.65.10.10">
    <property type="entry name" value="Enolpyruvate transferase domain"/>
    <property type="match status" value="2"/>
</dbReference>
<dbReference type="GO" id="GO:0009423">
    <property type="term" value="P:chorismate biosynthetic process"/>
    <property type="evidence" value="ECO:0007669"/>
    <property type="project" value="UniProtKB-UniRule"/>
</dbReference>
<evidence type="ECO:0000259" key="10">
    <source>
        <dbReference type="Pfam" id="PF00275"/>
    </source>
</evidence>
<dbReference type="NCBIfam" id="TIGR01356">
    <property type="entry name" value="aroA"/>
    <property type="match status" value="1"/>
</dbReference>
<dbReference type="GO" id="GO:0009073">
    <property type="term" value="P:aromatic amino acid family biosynthetic process"/>
    <property type="evidence" value="ECO:0007669"/>
    <property type="project" value="UniProtKB-KW"/>
</dbReference>
<keyword evidence="12" id="KW-1185">Reference proteome</keyword>
<dbReference type="AlphaFoldDB" id="A0A829YNC0"/>
<feature type="binding site" evidence="9">
    <location>
        <position position="344"/>
    </location>
    <ligand>
        <name>3-phosphoshikimate</name>
        <dbReference type="ChEBI" id="CHEBI:145989"/>
    </ligand>
</feature>
<feature type="binding site" evidence="9">
    <location>
        <position position="169"/>
    </location>
    <ligand>
        <name>3-phosphoshikimate</name>
        <dbReference type="ChEBI" id="CHEBI:145989"/>
    </ligand>
</feature>
<evidence type="ECO:0000256" key="7">
    <source>
        <dbReference type="ARBA" id="ARBA00023141"/>
    </source>
</evidence>
<dbReference type="EC" id="2.5.1.19" evidence="9"/>
<reference evidence="12" key="1">
    <citation type="submission" date="2020-01" db="EMBL/GenBank/DDBJ databases">
        <title>'Steroidobacter agaridevorans' sp. nov., agar-degrading bacteria isolated from rhizosphere soils.</title>
        <authorList>
            <person name="Ikenaga M."/>
            <person name="Kataoka M."/>
            <person name="Murouchi A."/>
            <person name="Katsuragi S."/>
            <person name="Sakai M."/>
        </authorList>
    </citation>
    <scope>NUCLEOTIDE SEQUENCE [LARGE SCALE GENOMIC DNA]</scope>
    <source>
        <strain evidence="12">YU21-B</strain>
    </source>
</reference>
<dbReference type="GO" id="GO:0008652">
    <property type="term" value="P:amino acid biosynthetic process"/>
    <property type="evidence" value="ECO:0007669"/>
    <property type="project" value="UniProtKB-KW"/>
</dbReference>
<evidence type="ECO:0000313" key="12">
    <source>
        <dbReference type="Proteomes" id="UP000445000"/>
    </source>
</evidence>
<dbReference type="SUPFAM" id="SSF55205">
    <property type="entry name" value="EPT/RTPC-like"/>
    <property type="match status" value="1"/>
</dbReference>
<keyword evidence="5 9" id="KW-0028">Amino-acid biosynthesis</keyword>
<feature type="binding site" evidence="9">
    <location>
        <position position="22"/>
    </location>
    <ligand>
        <name>phosphoenolpyruvate</name>
        <dbReference type="ChEBI" id="CHEBI:58702"/>
    </ligand>
</feature>
<evidence type="ECO:0000313" key="11">
    <source>
        <dbReference type="EMBL" id="GFE84313.1"/>
    </source>
</evidence>
<feature type="binding site" evidence="9">
    <location>
        <position position="169"/>
    </location>
    <ligand>
        <name>phosphoenolpyruvate</name>
        <dbReference type="ChEBI" id="CHEBI:58702"/>
    </ligand>
</feature>
<comment type="pathway">
    <text evidence="2 9">Metabolic intermediate biosynthesis; chorismate biosynthesis; chorismate from D-erythrose 4-phosphate and phosphoenolpyruvate: step 6/7.</text>
</comment>
<feature type="binding site" evidence="9">
    <location>
        <position position="123"/>
    </location>
    <ligand>
        <name>phosphoenolpyruvate</name>
        <dbReference type="ChEBI" id="CHEBI:58702"/>
    </ligand>
</feature>
<dbReference type="CDD" id="cd01556">
    <property type="entry name" value="EPSP_synthase"/>
    <property type="match status" value="1"/>
</dbReference>
<evidence type="ECO:0000256" key="3">
    <source>
        <dbReference type="ARBA" id="ARBA00009948"/>
    </source>
</evidence>
<accession>A0A829YNC0</accession>
<dbReference type="HAMAP" id="MF_00210">
    <property type="entry name" value="EPSP_synth"/>
    <property type="match status" value="1"/>
</dbReference>
<protein>
    <recommendedName>
        <fullName evidence="9">3-phosphoshikimate 1-carboxyvinyltransferase</fullName>
        <ecNumber evidence="9">2.5.1.19</ecNumber>
    </recommendedName>
    <alternativeName>
        <fullName evidence="9">5-enolpyruvylshikimate-3-phosphate synthase</fullName>
        <shortName evidence="9">EPSP synthase</shortName>
        <shortName evidence="9">EPSPS</shortName>
    </alternativeName>
</protein>